<reference evidence="3 4" key="1">
    <citation type="submission" date="2023-03" db="EMBL/GenBank/DDBJ databases">
        <title>Roseibium porphyridii sp. nov. and Roseibium rhodosorbium sp. nov. isolated from marine algae, Porphyridium cruentum and Rhodosorus marinus, respectively.</title>
        <authorList>
            <person name="Lee M.W."/>
            <person name="Choi B.J."/>
            <person name="Lee J.K."/>
            <person name="Choi D.G."/>
            <person name="Baek J.H."/>
            <person name="Bayburt H."/>
            <person name="Kim J.M."/>
            <person name="Han D.M."/>
            <person name="Kim K.H."/>
            <person name="Jeon C.O."/>
        </authorList>
    </citation>
    <scope>NUCLEOTIDE SEQUENCE [LARGE SCALE GENOMIC DNA]</scope>
    <source>
        <strain evidence="3 4">KMA01</strain>
    </source>
</reference>
<dbReference type="Proteomes" id="UP001209803">
    <property type="component" value="Chromosome"/>
</dbReference>
<dbReference type="Pfam" id="PF14684">
    <property type="entry name" value="Tricorn_C1"/>
    <property type="match status" value="1"/>
</dbReference>
<name>A0ABY8F0X7_9HYPH</name>
<dbReference type="InterPro" id="IPR005151">
    <property type="entry name" value="Tail-specific_protease"/>
</dbReference>
<organism evidence="3 4">
    <name type="scientific">Roseibium porphyridii</name>
    <dbReference type="NCBI Taxonomy" id="2866279"/>
    <lineage>
        <taxon>Bacteria</taxon>
        <taxon>Pseudomonadati</taxon>
        <taxon>Pseudomonadota</taxon>
        <taxon>Alphaproteobacteria</taxon>
        <taxon>Hyphomicrobiales</taxon>
        <taxon>Stappiaceae</taxon>
        <taxon>Roseibium</taxon>
    </lineage>
</organism>
<keyword evidence="4" id="KW-1185">Reference proteome</keyword>
<dbReference type="CDD" id="cd07563">
    <property type="entry name" value="Peptidase_S41_IRBP"/>
    <property type="match status" value="1"/>
</dbReference>
<dbReference type="EMBL" id="CP120863">
    <property type="protein sequence ID" value="WFE89098.1"/>
    <property type="molecule type" value="Genomic_DNA"/>
</dbReference>
<evidence type="ECO:0000256" key="1">
    <source>
        <dbReference type="SAM" id="SignalP"/>
    </source>
</evidence>
<dbReference type="PANTHER" id="PTHR11261">
    <property type="entry name" value="INTERPHOTORECEPTOR RETINOID-BINDING PROTEIN"/>
    <property type="match status" value="1"/>
</dbReference>
<dbReference type="Pfam" id="PF03572">
    <property type="entry name" value="Peptidase_S41"/>
    <property type="match status" value="1"/>
</dbReference>
<protein>
    <submittedName>
        <fullName evidence="3">S41 family peptidase</fullName>
    </submittedName>
</protein>
<keyword evidence="1" id="KW-0732">Signal</keyword>
<feature type="chain" id="PRO_5046448146" evidence="1">
    <location>
        <begin position="20"/>
        <end position="460"/>
    </location>
</feature>
<sequence length="460" mass="50639">MKRLPIFLATAVYAVPAIADLPAELNGFWQTDGYGTVAKVQDGNIKFYQSAGDICIEESGDAEALSALIDNSNLVLTKDGRTVTVTLPFAQHQIRAERLDALPDACQTQSENTPEANFAAFAAFLEHNYPFHDIHGVDWQSIVATAREKIRSEMSDEELFEVFKQMMAPLQDGHLDLTARIDEEYVRFEPYLGDTLSRLFQEAKDKGVPEKQAVEAFFGPLWYESIPNTILSGQGRVVGNQRIQYGVLNGDTGYLALATVGYFDRRGASPDEEMAATNAIMEEIMQFFQASGVRSVIIDLSANFGGYNHFGGYEFVARAIAERFASEPVQAFTKYAADAEKSPRTVVTLMPSNGTRFEGPVHVLTSDITVSAAEVLVLSLRALPNVRHIGKATRGAASDVLGRTLPNGWYLSLANEVHVDNDGRFWEGRGIEPDVEMTVFEEASPVEAHANLIRKLATQN</sequence>
<accession>A0ABY8F0X7</accession>
<dbReference type="RefSeq" id="WP_265680640.1">
    <property type="nucleotide sequence ID" value="NZ_CP120863.1"/>
</dbReference>
<dbReference type="InterPro" id="IPR029045">
    <property type="entry name" value="ClpP/crotonase-like_dom_sf"/>
</dbReference>
<feature type="domain" description="Tail specific protease" evidence="2">
    <location>
        <begin position="223"/>
        <end position="438"/>
    </location>
</feature>
<evidence type="ECO:0000313" key="3">
    <source>
        <dbReference type="EMBL" id="WFE89098.1"/>
    </source>
</evidence>
<feature type="signal peptide" evidence="1">
    <location>
        <begin position="1"/>
        <end position="19"/>
    </location>
</feature>
<dbReference type="InterPro" id="IPR028204">
    <property type="entry name" value="Tricorn_C1"/>
</dbReference>
<gene>
    <name evidence="3" type="ORF">K1718_23545</name>
</gene>
<evidence type="ECO:0000313" key="4">
    <source>
        <dbReference type="Proteomes" id="UP001209803"/>
    </source>
</evidence>
<dbReference type="Gene3D" id="3.30.750.44">
    <property type="match status" value="1"/>
</dbReference>
<evidence type="ECO:0000259" key="2">
    <source>
        <dbReference type="SMART" id="SM00245"/>
    </source>
</evidence>
<dbReference type="PANTHER" id="PTHR11261:SF3">
    <property type="entry name" value="RETINOL-BINDING PROTEIN 3"/>
    <property type="match status" value="1"/>
</dbReference>
<proteinExistence type="predicted"/>
<dbReference type="SUPFAM" id="SSF52096">
    <property type="entry name" value="ClpP/crotonase"/>
    <property type="match status" value="1"/>
</dbReference>
<dbReference type="SMART" id="SM00245">
    <property type="entry name" value="TSPc"/>
    <property type="match status" value="1"/>
</dbReference>
<dbReference type="Gene3D" id="3.90.226.10">
    <property type="entry name" value="2-enoyl-CoA Hydratase, Chain A, domain 1"/>
    <property type="match status" value="1"/>
</dbReference>